<dbReference type="AlphaFoldDB" id="A0A8X6Q5P0"/>
<comment type="caution">
    <text evidence="1">The sequence shown here is derived from an EMBL/GenBank/DDBJ whole genome shotgun (WGS) entry which is preliminary data.</text>
</comment>
<gene>
    <name evidence="1" type="primary">AVEN_12835_1</name>
    <name evidence="1" type="ORF">NPIL_499611</name>
</gene>
<evidence type="ECO:0000313" key="1">
    <source>
        <dbReference type="EMBL" id="GFU07945.1"/>
    </source>
</evidence>
<organism evidence="1 2">
    <name type="scientific">Nephila pilipes</name>
    <name type="common">Giant wood spider</name>
    <name type="synonym">Nephila maculata</name>
    <dbReference type="NCBI Taxonomy" id="299642"/>
    <lineage>
        <taxon>Eukaryota</taxon>
        <taxon>Metazoa</taxon>
        <taxon>Ecdysozoa</taxon>
        <taxon>Arthropoda</taxon>
        <taxon>Chelicerata</taxon>
        <taxon>Arachnida</taxon>
        <taxon>Araneae</taxon>
        <taxon>Araneomorphae</taxon>
        <taxon>Entelegynae</taxon>
        <taxon>Araneoidea</taxon>
        <taxon>Nephilidae</taxon>
        <taxon>Nephila</taxon>
    </lineage>
</organism>
<evidence type="ECO:0000313" key="2">
    <source>
        <dbReference type="Proteomes" id="UP000887013"/>
    </source>
</evidence>
<reference evidence="1" key="1">
    <citation type="submission" date="2020-08" db="EMBL/GenBank/DDBJ databases">
        <title>Multicomponent nature underlies the extraordinary mechanical properties of spider dragline silk.</title>
        <authorList>
            <person name="Kono N."/>
            <person name="Nakamura H."/>
            <person name="Mori M."/>
            <person name="Yoshida Y."/>
            <person name="Ohtoshi R."/>
            <person name="Malay A.D."/>
            <person name="Moran D.A.P."/>
            <person name="Tomita M."/>
            <person name="Numata K."/>
            <person name="Arakawa K."/>
        </authorList>
    </citation>
    <scope>NUCLEOTIDE SEQUENCE</scope>
</reference>
<sequence length="194" mass="21364">MLTVMHQDMSKAQEVLKLNDSSLKRLMKEIKNVKTGNGPLTVAGLTKLIHQFEEKESLEDCVKSGQPHLRQTRSALVTAEMETLASESAAGTSSALEAVRRLGLPPSSIRNILHGVHNQCPYRLQSCYELLLSDTVEREAFASPSNLSELKDEICLELSCIKLDILHSVVAGFMTLLQCVDVPCDSGHVEHILL</sequence>
<dbReference type="OrthoDB" id="6468809at2759"/>
<keyword evidence="2" id="KW-1185">Reference proteome</keyword>
<dbReference type="EMBL" id="BMAW01028555">
    <property type="protein sequence ID" value="GFU07945.1"/>
    <property type="molecule type" value="Genomic_DNA"/>
</dbReference>
<accession>A0A8X6Q5P0</accession>
<dbReference type="Proteomes" id="UP000887013">
    <property type="component" value="Unassembled WGS sequence"/>
</dbReference>
<protein>
    <submittedName>
        <fullName evidence="1">Uncharacterized protein</fullName>
    </submittedName>
</protein>
<proteinExistence type="predicted"/>
<name>A0A8X6Q5P0_NEPPI</name>